<dbReference type="InterPro" id="IPR050836">
    <property type="entry name" value="SDS22/Internalin_LRR"/>
</dbReference>
<dbReference type="InterPro" id="IPR003591">
    <property type="entry name" value="Leu-rich_rpt_typical-subtyp"/>
</dbReference>
<dbReference type="Pfam" id="PF22352">
    <property type="entry name" value="K319L-like_PKD"/>
    <property type="match status" value="1"/>
</dbReference>
<gene>
    <name evidence="4" type="ORF">RGQ13_07390</name>
</gene>
<dbReference type="SUPFAM" id="SSF52058">
    <property type="entry name" value="L domain-like"/>
    <property type="match status" value="2"/>
</dbReference>
<dbReference type="InterPro" id="IPR013783">
    <property type="entry name" value="Ig-like_fold"/>
</dbReference>
<dbReference type="SMART" id="SM00369">
    <property type="entry name" value="LRR_TYP"/>
    <property type="match status" value="7"/>
</dbReference>
<feature type="signal peptide" evidence="3">
    <location>
        <begin position="1"/>
        <end position="30"/>
    </location>
</feature>
<dbReference type="InterPro" id="IPR001611">
    <property type="entry name" value="Leu-rich_rpt"/>
</dbReference>
<keyword evidence="5" id="KW-1185">Reference proteome</keyword>
<dbReference type="EMBL" id="CP134145">
    <property type="protein sequence ID" value="WNC73803.1"/>
    <property type="molecule type" value="Genomic_DNA"/>
</dbReference>
<evidence type="ECO:0000256" key="1">
    <source>
        <dbReference type="ARBA" id="ARBA00022614"/>
    </source>
</evidence>
<dbReference type="RefSeq" id="WP_348392913.1">
    <property type="nucleotide sequence ID" value="NZ_CP134145.1"/>
</dbReference>
<dbReference type="SMART" id="SM00368">
    <property type="entry name" value="LRR_RI"/>
    <property type="match status" value="2"/>
</dbReference>
<name>A0ABY9TYA4_9GAMM</name>
<feature type="chain" id="PRO_5046251950" evidence="3">
    <location>
        <begin position="31"/>
        <end position="1046"/>
    </location>
</feature>
<dbReference type="PANTHER" id="PTHR46652:SF3">
    <property type="entry name" value="LEUCINE-RICH REPEAT-CONTAINING PROTEIN 9"/>
    <property type="match status" value="1"/>
</dbReference>
<keyword evidence="3" id="KW-0732">Signal</keyword>
<protein>
    <submittedName>
        <fullName evidence="4">Leucine-rich repeat domain-containing protein</fullName>
    </submittedName>
</protein>
<organism evidence="4 5">
    <name type="scientific">Thalassotalea psychrophila</name>
    <dbReference type="NCBI Taxonomy" id="3065647"/>
    <lineage>
        <taxon>Bacteria</taxon>
        <taxon>Pseudomonadati</taxon>
        <taxon>Pseudomonadota</taxon>
        <taxon>Gammaproteobacteria</taxon>
        <taxon>Alteromonadales</taxon>
        <taxon>Colwelliaceae</taxon>
        <taxon>Thalassotalea</taxon>
    </lineage>
</organism>
<evidence type="ECO:0000256" key="2">
    <source>
        <dbReference type="ARBA" id="ARBA00022737"/>
    </source>
</evidence>
<evidence type="ECO:0000313" key="4">
    <source>
        <dbReference type="EMBL" id="WNC73803.1"/>
    </source>
</evidence>
<accession>A0ABY9TYA4</accession>
<dbReference type="Gene3D" id="3.80.10.10">
    <property type="entry name" value="Ribonuclease Inhibitor"/>
    <property type="match status" value="2"/>
</dbReference>
<dbReference type="InterPro" id="IPR025875">
    <property type="entry name" value="Leu-rich_rpt_4"/>
</dbReference>
<dbReference type="PANTHER" id="PTHR46652">
    <property type="entry name" value="LEUCINE-RICH REPEAT AND IQ DOMAIN-CONTAINING PROTEIN 1-RELATED"/>
    <property type="match status" value="1"/>
</dbReference>
<reference evidence="5" key="1">
    <citation type="submission" date="2023-09" db="EMBL/GenBank/DDBJ databases">
        <authorList>
            <person name="Li S."/>
            <person name="Li X."/>
            <person name="Zhang C."/>
            <person name="Zhao Z."/>
        </authorList>
    </citation>
    <scope>NUCLEOTIDE SEQUENCE [LARGE SCALE GENOMIC DNA]</scope>
    <source>
        <strain evidence="5">SQ149</strain>
    </source>
</reference>
<keyword evidence="1" id="KW-0433">Leucine-rich repeat</keyword>
<dbReference type="Gene3D" id="2.60.40.10">
    <property type="entry name" value="Immunoglobulins"/>
    <property type="match status" value="1"/>
</dbReference>
<keyword evidence="2" id="KW-0677">Repeat</keyword>
<dbReference type="PROSITE" id="PS51450">
    <property type="entry name" value="LRR"/>
    <property type="match status" value="7"/>
</dbReference>
<dbReference type="Pfam" id="PF12799">
    <property type="entry name" value="LRR_4"/>
    <property type="match status" value="1"/>
</dbReference>
<dbReference type="InterPro" id="IPR032675">
    <property type="entry name" value="LRR_dom_sf"/>
</dbReference>
<evidence type="ECO:0000256" key="3">
    <source>
        <dbReference type="SAM" id="SignalP"/>
    </source>
</evidence>
<proteinExistence type="predicted"/>
<evidence type="ECO:0000313" key="5">
    <source>
        <dbReference type="Proteomes" id="UP001258994"/>
    </source>
</evidence>
<sequence length="1046" mass="111587">MTSHISLKRMIRASLLTSCAILTGCGGSSAGGGTSPNIEPPANVAPSVIIDGTNRAQERSTITLLAVASDVDGTIASYNWQVSGANVELIGQDSSALTLTLPSVDQDTAFNVTVEVTDNDDQSASQTLVVTSEAIYDTISIHGLVTDEVISYADVLLEVGDQQFTTQADSFGHYFFEDIEVNERNYNALVKLSAFGNNNYSPGPGVEFVSLLASFNHLKQAAGRDGILEMHELLGVNITNYSTAQFVLAEQIHLQSIAEAASNDGYSIITTDVELEQAVAAINAEQLVDLAAVIKVIVDNEEFSLPQGVNSTLELAADAELVSQSKSAMLLSQPDIIEQTILVIEADENLVENPDFDNDGIPDREDDDIDNDGVLNDDDFFPRDFDQYAPLLGMIKDQFQTNPNGVAPLYTCINIASHDVEAGVPTADISVLEIHTLKCAIISAAAEPVLKYFTNLKHLNLTGSAVSPNALNDISAIAGLTKLESLNLGFTQVSDFSVVANLTNLVELELNNTTGFTTTVLANLSQLERLNLSNTGISVLTGIDNATSLNELELSNNELTDAGSLAALPALTSLQLNDNQLSVMPVLSASDSLTSLNLANNTLNDTVNLSGLTALQALNLNYNQANNAQGLNINGLVSLTELRTLELIANNITDVSALAGLTALTGLELANNTIVNASPLASLQQLTQLGLNNNHISQIGDEQGSLVDLTKLTVFNLSNNQLSDMPILAGFTHLTEIKLANNQIGDLTGIVELASVSELDLTNNNLTSVTPLLSWSSLPAQLLLSDNDISCGDGSAQQIISKAEQHQISLFLDDCQPKLTLLDDVSGLIWKLDIFGLPSTGGTGGSSAPTGRTISNDGILWKERNNCVFVQQYMDAPVCWTHVMYSLDCVGSAGDTMLECRNNALPAGHYPPMQLDVDYGRKADNIFVNDFSARSILSVLGVYHKEATVTCSELDENSLASCTLTSDLLSGDAITWQQNHTFTTMPNCNGKEGESVAMCIPTAATIGQDVYDPAQSEFSFELDLTTRPIQSREESETCDPNTPGSC</sequence>
<dbReference type="Proteomes" id="UP001258994">
    <property type="component" value="Chromosome"/>
</dbReference>